<dbReference type="AlphaFoldDB" id="A0A1I0MDI0"/>
<gene>
    <name evidence="1" type="ORF">SAMN04487850_0562</name>
</gene>
<evidence type="ECO:0000313" key="2">
    <source>
        <dbReference type="Proteomes" id="UP000199373"/>
    </source>
</evidence>
<name>A0A1I0MDI0_9BACT</name>
<organism evidence="1 2">
    <name type="scientific">Prevotella aff. ruminicola Tc2-24</name>
    <dbReference type="NCBI Taxonomy" id="81582"/>
    <lineage>
        <taxon>Bacteria</taxon>
        <taxon>Pseudomonadati</taxon>
        <taxon>Bacteroidota</taxon>
        <taxon>Bacteroidia</taxon>
        <taxon>Bacteroidales</taxon>
        <taxon>Prevotellaceae</taxon>
        <taxon>Prevotella</taxon>
    </lineage>
</organism>
<dbReference type="SUPFAM" id="SSF52266">
    <property type="entry name" value="SGNH hydrolase"/>
    <property type="match status" value="1"/>
</dbReference>
<evidence type="ECO:0008006" key="3">
    <source>
        <dbReference type="Google" id="ProtNLM"/>
    </source>
</evidence>
<reference evidence="1 2" key="1">
    <citation type="submission" date="2016-10" db="EMBL/GenBank/DDBJ databases">
        <authorList>
            <person name="de Groot N.N."/>
        </authorList>
    </citation>
    <scope>NUCLEOTIDE SEQUENCE [LARGE SCALE GENOMIC DNA]</scope>
    <source>
        <strain evidence="1 2">TC2-24</strain>
    </source>
</reference>
<keyword evidence="2" id="KW-1185">Reference proteome</keyword>
<dbReference type="RefSeq" id="WP_143065702.1">
    <property type="nucleotide sequence ID" value="NZ_FOIQ01000001.1"/>
</dbReference>
<sequence>MIKRSILCFAVLFGIHLVIVLLNPMVGMATHQWQDNVIKAQQFIYAEKSDTVMVGTSLSARIIRDSIPTVKSVSFGGCAVEDGLRIILSKGDLPRFILAETNLFFLDGNPELVSKMTEGVMPMLRRWIPSLREQYQPICMLASMMASAADINPQAGTSTVDMDLLNESIEHHIKYDWQMPEPQAETRMGDMKRLVEMFEAKGTRVLFFEMPVNERLTHLKRYDQTRELMQKTFPADRYTYLPFDTTRYVTTDGEHLDYEGQQVFSHYFKGVLSDLGRSAQDRN</sequence>
<accession>A0A1I0MDI0</accession>
<protein>
    <recommendedName>
        <fullName evidence="3">SGNH/GDSL hydrolase family protein</fullName>
    </recommendedName>
</protein>
<proteinExistence type="predicted"/>
<dbReference type="EMBL" id="FOIQ01000001">
    <property type="protein sequence ID" value="SEV86299.1"/>
    <property type="molecule type" value="Genomic_DNA"/>
</dbReference>
<evidence type="ECO:0000313" key="1">
    <source>
        <dbReference type="EMBL" id="SEV86299.1"/>
    </source>
</evidence>
<dbReference type="Proteomes" id="UP000199373">
    <property type="component" value="Unassembled WGS sequence"/>
</dbReference>